<dbReference type="OrthoDB" id="9815782at2"/>
<evidence type="ECO:0000256" key="1">
    <source>
        <dbReference type="ARBA" id="ARBA00004401"/>
    </source>
</evidence>
<dbReference type="SUPFAM" id="SSF51306">
    <property type="entry name" value="LexA/Signal peptidase"/>
    <property type="match status" value="1"/>
</dbReference>
<dbReference type="Gene3D" id="2.10.109.10">
    <property type="entry name" value="Umud Fragment, subunit A"/>
    <property type="match status" value="1"/>
</dbReference>
<dbReference type="EMBL" id="FOAZ01000025">
    <property type="protein sequence ID" value="SEM37712.1"/>
    <property type="molecule type" value="Genomic_DNA"/>
</dbReference>
<dbReference type="GO" id="GO:0004252">
    <property type="term" value="F:serine-type endopeptidase activity"/>
    <property type="evidence" value="ECO:0007669"/>
    <property type="project" value="InterPro"/>
</dbReference>
<feature type="active site" evidence="3">
    <location>
        <position position="44"/>
    </location>
</feature>
<gene>
    <name evidence="6" type="ORF">SAMN05414137_12590</name>
</gene>
<evidence type="ECO:0000259" key="5">
    <source>
        <dbReference type="Pfam" id="PF10502"/>
    </source>
</evidence>
<keyword evidence="4" id="KW-1133">Transmembrane helix</keyword>
<name>A0A1H7XUU7_STRJI</name>
<evidence type="ECO:0000256" key="2">
    <source>
        <dbReference type="ARBA" id="ARBA00009370"/>
    </source>
</evidence>
<keyword evidence="4" id="KW-0645">Protease</keyword>
<dbReference type="PRINTS" id="PR00727">
    <property type="entry name" value="LEADERPTASE"/>
</dbReference>
<comment type="similarity">
    <text evidence="2 4">Belongs to the peptidase S26 family.</text>
</comment>
<evidence type="ECO:0000313" key="6">
    <source>
        <dbReference type="EMBL" id="SEM37712.1"/>
    </source>
</evidence>
<organism evidence="6 7">
    <name type="scientific">Streptacidiphilus jiangxiensis</name>
    <dbReference type="NCBI Taxonomy" id="235985"/>
    <lineage>
        <taxon>Bacteria</taxon>
        <taxon>Bacillati</taxon>
        <taxon>Actinomycetota</taxon>
        <taxon>Actinomycetes</taxon>
        <taxon>Kitasatosporales</taxon>
        <taxon>Streptomycetaceae</taxon>
        <taxon>Streptacidiphilus</taxon>
    </lineage>
</organism>
<dbReference type="GO" id="GO:0006465">
    <property type="term" value="P:signal peptide processing"/>
    <property type="evidence" value="ECO:0007669"/>
    <property type="project" value="InterPro"/>
</dbReference>
<reference evidence="7" key="1">
    <citation type="submission" date="2016-10" db="EMBL/GenBank/DDBJ databases">
        <authorList>
            <person name="Varghese N."/>
        </authorList>
    </citation>
    <scope>NUCLEOTIDE SEQUENCE [LARGE SCALE GENOMIC DNA]</scope>
    <source>
        <strain evidence="7">DSM 45096 / BCRC 16803 / CGMCC 4.1857 / CIP 109030 / JCM 12277 / KCTC 19219 / NBRC 100920 / 33214</strain>
    </source>
</reference>
<dbReference type="PANTHER" id="PTHR43390">
    <property type="entry name" value="SIGNAL PEPTIDASE I"/>
    <property type="match status" value="1"/>
</dbReference>
<keyword evidence="4" id="KW-0812">Transmembrane</keyword>
<proteinExistence type="inferred from homology"/>
<feature type="transmembrane region" description="Helical" evidence="4">
    <location>
        <begin position="210"/>
        <end position="235"/>
    </location>
</feature>
<evidence type="ECO:0000256" key="3">
    <source>
        <dbReference type="PIRSR" id="PIRSR600223-1"/>
    </source>
</evidence>
<dbReference type="AlphaFoldDB" id="A0A1H7XUU7"/>
<dbReference type="CDD" id="cd06530">
    <property type="entry name" value="S26_SPase_I"/>
    <property type="match status" value="1"/>
</dbReference>
<dbReference type="PANTHER" id="PTHR43390:SF1">
    <property type="entry name" value="CHLOROPLAST PROCESSING PEPTIDASE"/>
    <property type="match status" value="1"/>
</dbReference>
<feature type="active site" evidence="3">
    <location>
        <position position="85"/>
    </location>
</feature>
<keyword evidence="4" id="KW-0472">Membrane</keyword>
<dbReference type="InterPro" id="IPR000223">
    <property type="entry name" value="Pept_S26A_signal_pept_1"/>
</dbReference>
<dbReference type="STRING" id="235985.SAMN05414137_12590"/>
<dbReference type="Proteomes" id="UP000183015">
    <property type="component" value="Unassembled WGS sequence"/>
</dbReference>
<dbReference type="EC" id="3.4.21.89" evidence="4"/>
<feature type="domain" description="Peptidase S26" evidence="5">
    <location>
        <begin position="22"/>
        <end position="178"/>
    </location>
</feature>
<sequence length="243" mass="24806">MAGRKPTAGAVVQALGIGIGLVAMVGGFVLLALQYRPYAVPTGSMEPTVMAGQTVLAEKVSGSEVGRGDVVVFKDTDWGNTAMVKRVIGVGGDTVKCCDTQGRVTVNGVPLDETYLDENPTIGRAGPADQQFSATVPAGRLWLMGDNRSISEDSRVHIDQLGGTVPASAVVGRVEGVVFPVGSMHTIDRTAVFDTLPGGHAATDHGPLGLAAYAAVGGGALVLITAGAGTVAGIVTRRRTREA</sequence>
<dbReference type="NCBIfam" id="TIGR02227">
    <property type="entry name" value="sigpep_I_bact"/>
    <property type="match status" value="1"/>
</dbReference>
<keyword evidence="7" id="KW-1185">Reference proteome</keyword>
<dbReference type="GO" id="GO:0005886">
    <property type="term" value="C:plasma membrane"/>
    <property type="evidence" value="ECO:0007669"/>
    <property type="project" value="UniProtKB-SubCell"/>
</dbReference>
<protein>
    <recommendedName>
        <fullName evidence="4">Signal peptidase I</fullName>
        <ecNumber evidence="4">3.4.21.89</ecNumber>
    </recommendedName>
</protein>
<dbReference type="InterPro" id="IPR036286">
    <property type="entry name" value="LexA/Signal_pep-like_sf"/>
</dbReference>
<evidence type="ECO:0000256" key="4">
    <source>
        <dbReference type="RuleBase" id="RU362042"/>
    </source>
</evidence>
<dbReference type="InterPro" id="IPR019533">
    <property type="entry name" value="Peptidase_S26"/>
</dbReference>
<dbReference type="Pfam" id="PF10502">
    <property type="entry name" value="Peptidase_S26"/>
    <property type="match status" value="1"/>
</dbReference>
<feature type="transmembrane region" description="Helical" evidence="4">
    <location>
        <begin position="12"/>
        <end position="35"/>
    </location>
</feature>
<dbReference type="eggNOG" id="COG0681">
    <property type="taxonomic scope" value="Bacteria"/>
</dbReference>
<comment type="caution">
    <text evidence="4">Lacks conserved residue(s) required for the propagation of feature annotation.</text>
</comment>
<comment type="subcellular location">
    <subcellularLocation>
        <location evidence="1">Cell membrane</location>
        <topology evidence="1">Single-pass type II membrane protein</topology>
    </subcellularLocation>
    <subcellularLocation>
        <location evidence="4">Membrane</location>
        <topology evidence="4">Single-pass type II membrane protein</topology>
    </subcellularLocation>
</comment>
<dbReference type="GO" id="GO:0009003">
    <property type="term" value="F:signal peptidase activity"/>
    <property type="evidence" value="ECO:0007669"/>
    <property type="project" value="UniProtKB-EC"/>
</dbReference>
<keyword evidence="4" id="KW-0378">Hydrolase</keyword>
<comment type="catalytic activity">
    <reaction evidence="4">
        <text>Cleavage of hydrophobic, N-terminal signal or leader sequences from secreted and periplasmic proteins.</text>
        <dbReference type="EC" id="3.4.21.89"/>
    </reaction>
</comment>
<accession>A0A1H7XUU7</accession>
<evidence type="ECO:0000313" key="7">
    <source>
        <dbReference type="Proteomes" id="UP000183015"/>
    </source>
</evidence>
<dbReference type="RefSeq" id="WP_042453956.1">
    <property type="nucleotide sequence ID" value="NZ_BBPN01000031.1"/>
</dbReference>